<evidence type="ECO:0000313" key="2">
    <source>
        <dbReference type="Proteomes" id="UP000799536"/>
    </source>
</evidence>
<comment type="caution">
    <text evidence="1">The sequence shown here is derived from an EMBL/GenBank/DDBJ whole genome shotgun (WGS) entry which is preliminary data.</text>
</comment>
<organism evidence="1 2">
    <name type="scientific">Delitschia confertaspora ATCC 74209</name>
    <dbReference type="NCBI Taxonomy" id="1513339"/>
    <lineage>
        <taxon>Eukaryota</taxon>
        <taxon>Fungi</taxon>
        <taxon>Dikarya</taxon>
        <taxon>Ascomycota</taxon>
        <taxon>Pezizomycotina</taxon>
        <taxon>Dothideomycetes</taxon>
        <taxon>Pleosporomycetidae</taxon>
        <taxon>Pleosporales</taxon>
        <taxon>Delitschiaceae</taxon>
        <taxon>Delitschia</taxon>
    </lineage>
</organism>
<gene>
    <name evidence="1" type="ORF">GQ43DRAFT_276108</name>
</gene>
<protein>
    <submittedName>
        <fullName evidence="1">Uncharacterized protein</fullName>
    </submittedName>
</protein>
<name>A0A9P4N0X6_9PLEO</name>
<proteinExistence type="predicted"/>
<keyword evidence="2" id="KW-1185">Reference proteome</keyword>
<dbReference type="EMBL" id="ML993908">
    <property type="protein sequence ID" value="KAF2203255.1"/>
    <property type="molecule type" value="Genomic_DNA"/>
</dbReference>
<dbReference type="AlphaFoldDB" id="A0A9P4N0X6"/>
<sequence length="83" mass="9428">MYICESFRSCYKLSRMQSHPLANPIMLHSHSLSLTQQPITQHHIWSSHLEYVPISCYVYSASNSRTFSDQVGQSSCVGAYSRG</sequence>
<dbReference type="Proteomes" id="UP000799536">
    <property type="component" value="Unassembled WGS sequence"/>
</dbReference>
<reference evidence="1" key="1">
    <citation type="journal article" date="2020" name="Stud. Mycol.">
        <title>101 Dothideomycetes genomes: a test case for predicting lifestyles and emergence of pathogens.</title>
        <authorList>
            <person name="Haridas S."/>
            <person name="Albert R."/>
            <person name="Binder M."/>
            <person name="Bloem J."/>
            <person name="Labutti K."/>
            <person name="Salamov A."/>
            <person name="Andreopoulos B."/>
            <person name="Baker S."/>
            <person name="Barry K."/>
            <person name="Bills G."/>
            <person name="Bluhm B."/>
            <person name="Cannon C."/>
            <person name="Castanera R."/>
            <person name="Culley D."/>
            <person name="Daum C."/>
            <person name="Ezra D."/>
            <person name="Gonzalez J."/>
            <person name="Henrissat B."/>
            <person name="Kuo A."/>
            <person name="Liang C."/>
            <person name="Lipzen A."/>
            <person name="Lutzoni F."/>
            <person name="Magnuson J."/>
            <person name="Mondo S."/>
            <person name="Nolan M."/>
            <person name="Ohm R."/>
            <person name="Pangilinan J."/>
            <person name="Park H.-J."/>
            <person name="Ramirez L."/>
            <person name="Alfaro M."/>
            <person name="Sun H."/>
            <person name="Tritt A."/>
            <person name="Yoshinaga Y."/>
            <person name="Zwiers L.-H."/>
            <person name="Turgeon B."/>
            <person name="Goodwin S."/>
            <person name="Spatafora J."/>
            <person name="Crous P."/>
            <person name="Grigoriev I."/>
        </authorList>
    </citation>
    <scope>NUCLEOTIDE SEQUENCE</scope>
    <source>
        <strain evidence="1">ATCC 74209</strain>
    </source>
</reference>
<evidence type="ECO:0000313" key="1">
    <source>
        <dbReference type="EMBL" id="KAF2203255.1"/>
    </source>
</evidence>
<accession>A0A9P4N0X6</accession>